<dbReference type="GO" id="GO:0045202">
    <property type="term" value="C:synapse"/>
    <property type="evidence" value="ECO:0007669"/>
    <property type="project" value="GOC"/>
</dbReference>
<evidence type="ECO:0000256" key="1">
    <source>
        <dbReference type="ARBA" id="ARBA00004141"/>
    </source>
</evidence>
<sequence length="1861" mass="211718">MVLLTIIANCIVLALEEHLPNNDKTPLAVQLEATEFYFLGIFCVEALLKIVALGFVLHKGSYLRNVWNIMDFVVVVTGFISIFPTSNSFDLRTLRAVRVLRPLKLVSGIPSLQVVLKSIIRAMAPLLQVCLLVLFAIIIFAIIGLEFYTGAFHKACFIKPDDDSEDNIEYGDEETIRPCADEGNGYHCRANIAKCRFNWDGPNYGITSFDNMGFAMLTVFQCVTMEGWTQVLYYTNDAFGDSYNWIYFIPLIILGSFFMLNLVLGVLSGEFAKERERVENRRAFLKLRRQQQIERELNGYLEWICKAEEVILDEERKKDDGTISDEDKLRILEGALGINARRLAAQKVKKIKEEKELNIGDEDNDDDLLSGDSFGRGLKNRKAHGKCAGFWRAEKHLRFTIRKSVKSQAFYWFVIILVLLNTLCVASEHYGQAEWHTEFLYVMEFVFLALFMSEMLIKMYGLGVRLYFQSSFNIFDCLVILCSIFEVVWSAFKDGSSFGISTLRALRLLRTFKVTRYWSSLRNLVVSLLSSMRSIVSLLFLLFLFILIFALLGMQLFGGMMNFEEGRPASHFDTFPIALLTVFQILTGEDWNEVMYSGIRARGGISGGGMLYCSYFIILVLFGNYTLLNVFLAIAVDNLANAQELTAAEEEQEGVRQEEEAAEKEKLARMDEIEKDLCPDQYGLTPPQVNICPPSPQNNEDLKTGNFPYISFSHTSRLDSNLNQNNLKGERNKIDMDSNLKKERSPLDNVSLNESNANRINTQPGSTSSLNIQPQDGNSEEPAFGGPKPMLPYSSMFIFGPTNPVRRFCHFVVNLRYFDLFIMIVICASSIALAAEDPVNDESVNNQILNYFDYVFTGVFTIEMLLKIVDLGIILHPGAYCRDAWNILDATVVICALAVFDCVVNSLKNVSNILIVYLLFQFIFAVMAVQLFKGKFFYCTDMSKSTREECQGQYFDYEDKSDKPRVKNREWLRQDFHYDNAMYAMLTLFTVTTGEGWPTVLKNSMDSTNDDMGPKPGSRMEMAIYYVVFFIVFPFFFVNIFVALIIITFQEQGENELVDQDLDKNQKQCIEFAIEARPSCRYMPKNKNSLKYKIWKVVVSPKFEYVVMILIALNTVVLMMKYNGSSHEYKNALQKLNLAFSVLFTIECVLKLMGFGIRKLIRMNMPVNEDGTVHFSTTLFALVRESLSIKISSADEMDRKDEEMREVIKRVWPVHGKKIVDLLVPPNHELNDRKLTVGKIYTGLLVAENWRAYKASQNQNNSLKMLFWEDDIKEYRDDDDYKEYHDDEEYHEDYKDYQEYQEDYKDYDEDYNQRPPSFFQRIIGVMRTPSARSSQSIDSEHSDNETEGGHNVDRNHDKTTWQRSFSFLRRGSSRRKKDNSVQKSETASLQNQANYNPNQQRGGYVNRSFSGVDETQLYENPKYKSIEMKDVGRRTSIGSEASVDNALLSIAANQITASMTKLNKDEPSEKQDFSWGLRPEHAAHIPAPRPGTGSSKGLLFTHTAVPLSPVSPRSPLPPQSPLGSPMASPSMHRRSVSPRRGLDVGFASAVSNIVDQAHSIAEHERHRKHRGGKHDDSLSVPTSPQMRGRSRGRHRPPLQQQGQILGSPLPSPTARRKEPTFYRSTSLENRSRSPSPNLTPTPMLHQHEYYGSANLTDRSRSPSPGPTVTQPRKATRKLPAVPSKPSTLNLAQTRPRDNMPRVMPSPTVPQPSKSPGSINFPRLNASPTHIPRIGPTVGQAPPLGRLGRPEPYSPTERNSLSKLSPERSRTLPATQRTSNRDFSRAVDPYVSHRSRTFDPRINNRGRYFEDPSLSVHMSDRRTETLPNGFKPKKRKPENLDMCGDGTGGPVRHDSDEDDDWC</sequence>
<feature type="transmembrane region" description="Helical" evidence="19">
    <location>
        <begin position="913"/>
        <end position="932"/>
    </location>
</feature>
<accession>A0A0L8G6E5</accession>
<dbReference type="PRINTS" id="PR00167">
    <property type="entry name" value="CACHANNEL"/>
</dbReference>
<evidence type="ECO:0000256" key="9">
    <source>
        <dbReference type="ARBA" id="ARBA00022882"/>
    </source>
</evidence>
<dbReference type="Gene3D" id="6.10.250.2500">
    <property type="match status" value="1"/>
</dbReference>
<evidence type="ECO:0000256" key="20">
    <source>
        <dbReference type="SAM" id="SignalP"/>
    </source>
</evidence>
<dbReference type="GO" id="GO:0007268">
    <property type="term" value="P:chemical synaptic transmission"/>
    <property type="evidence" value="ECO:0007669"/>
    <property type="project" value="TreeGrafter"/>
</dbReference>
<keyword evidence="17" id="KW-0175">Coiled coil</keyword>
<feature type="transmembrane region" description="Helical" evidence="19">
    <location>
        <begin position="439"/>
        <end position="460"/>
    </location>
</feature>
<feature type="transmembrane region" description="Helical" evidence="19">
    <location>
        <begin position="817"/>
        <end position="835"/>
    </location>
</feature>
<feature type="transmembrane region" description="Helical" evidence="19">
    <location>
        <begin position="535"/>
        <end position="557"/>
    </location>
</feature>
<dbReference type="InterPro" id="IPR014873">
    <property type="entry name" value="VDCC_a1su_IQ"/>
</dbReference>
<feature type="compositionally biased region" description="Polar residues" evidence="18">
    <location>
        <begin position="1381"/>
        <end position="1401"/>
    </location>
</feature>
<feature type="region of interest" description="Disordered" evidence="18">
    <location>
        <begin position="720"/>
        <end position="785"/>
    </location>
</feature>
<feature type="compositionally biased region" description="Polar residues" evidence="18">
    <location>
        <begin position="748"/>
        <end position="777"/>
    </location>
</feature>
<feature type="transmembrane region" description="Helical" evidence="19">
    <location>
        <begin position="1023"/>
        <end position="1049"/>
    </location>
</feature>
<dbReference type="FunFam" id="1.20.120.350:FF:000011">
    <property type="entry name" value="Voltage-dependent N-type calcium channel subunit alpha"/>
    <property type="match status" value="1"/>
</dbReference>
<name>A0A0L8G6E5_OCTBM</name>
<dbReference type="Gene3D" id="6.10.250.2180">
    <property type="match status" value="1"/>
</dbReference>
<dbReference type="STRING" id="37653.A0A0L8G6E5"/>
<feature type="transmembrane region" description="Helical" evidence="19">
    <location>
        <begin position="1105"/>
        <end position="1124"/>
    </location>
</feature>
<evidence type="ECO:0000256" key="2">
    <source>
        <dbReference type="ARBA" id="ARBA00022448"/>
    </source>
</evidence>
<dbReference type="GO" id="GO:0046872">
    <property type="term" value="F:metal ion binding"/>
    <property type="evidence" value="ECO:0007669"/>
    <property type="project" value="UniProtKB-KW"/>
</dbReference>
<feature type="region of interest" description="Disordered" evidence="18">
    <location>
        <begin position="1329"/>
        <end position="1358"/>
    </location>
</feature>
<dbReference type="SUPFAM" id="SSF81324">
    <property type="entry name" value="Voltage-gated potassium channels"/>
    <property type="match status" value="3"/>
</dbReference>
<feature type="transmembrane region" description="Helical" evidence="19">
    <location>
        <begin position="38"/>
        <end position="57"/>
    </location>
</feature>
<feature type="region of interest" description="Disordered" evidence="18">
    <location>
        <begin position="1561"/>
        <end position="1782"/>
    </location>
</feature>
<evidence type="ECO:0000256" key="8">
    <source>
        <dbReference type="ARBA" id="ARBA00022837"/>
    </source>
</evidence>
<keyword evidence="2" id="KW-0813">Transport</keyword>
<feature type="binding site" evidence="15">
    <location>
        <position position="995"/>
    </location>
    <ligand>
        <name>Ca(2+)</name>
        <dbReference type="ChEBI" id="CHEBI:29108"/>
    </ligand>
</feature>
<dbReference type="Gene3D" id="1.10.287.70">
    <property type="match status" value="4"/>
</dbReference>
<dbReference type="InterPro" id="IPR050599">
    <property type="entry name" value="VDCC_alpha-1_subunit"/>
</dbReference>
<protein>
    <recommendedName>
        <fullName evidence="21">Voltage-dependent calcium channel alpha-1 subunit IQ domain-containing protein</fullName>
    </recommendedName>
</protein>
<dbReference type="EMBL" id="KQ423822">
    <property type="protein sequence ID" value="KOF72120.1"/>
    <property type="molecule type" value="Genomic_DNA"/>
</dbReference>
<feature type="transmembrane region" description="Helical" evidence="19">
    <location>
        <begin position="126"/>
        <end position="149"/>
    </location>
</feature>
<keyword evidence="6 15" id="KW-0479">Metal-binding</keyword>
<keyword evidence="4 16" id="KW-0107">Calcium channel</keyword>
<feature type="region of interest" description="Disordered" evidence="18">
    <location>
        <begin position="1370"/>
        <end position="1405"/>
    </location>
</feature>
<feature type="domain" description="Voltage-dependent calcium channel alpha-1 subunit IQ" evidence="21">
    <location>
        <begin position="1232"/>
        <end position="1265"/>
    </location>
</feature>
<evidence type="ECO:0000256" key="4">
    <source>
        <dbReference type="ARBA" id="ARBA00022673"/>
    </source>
</evidence>
<keyword evidence="3 16" id="KW-0109">Calcium transport</keyword>
<dbReference type="Pfam" id="PF00520">
    <property type="entry name" value="Ion_trans"/>
    <property type="match status" value="5"/>
</dbReference>
<feature type="transmembrane region" description="Helical" evidence="19">
    <location>
        <begin position="69"/>
        <end position="86"/>
    </location>
</feature>
<keyword evidence="10 19" id="KW-1133">Transmembrane helix</keyword>
<dbReference type="Pfam" id="PF08763">
    <property type="entry name" value="Ca_chan_IQ"/>
    <property type="match status" value="1"/>
</dbReference>
<dbReference type="GO" id="GO:0005891">
    <property type="term" value="C:voltage-gated calcium channel complex"/>
    <property type="evidence" value="ECO:0007669"/>
    <property type="project" value="InterPro"/>
</dbReference>
<proteinExistence type="inferred from homology"/>
<keyword evidence="14" id="KW-0407">Ion channel</keyword>
<gene>
    <name evidence="22" type="ORF">OCBIM_22000021mg</name>
</gene>
<feature type="region of interest" description="Disordered" evidence="18">
    <location>
        <begin position="1812"/>
        <end position="1861"/>
    </location>
</feature>
<evidence type="ECO:0000256" key="15">
    <source>
        <dbReference type="PIRSR" id="PIRSR602077-1"/>
    </source>
</evidence>
<keyword evidence="8 15" id="KW-0106">Calcium</keyword>
<dbReference type="OrthoDB" id="416585at2759"/>
<feature type="transmembrane region" description="Helical" evidence="19">
    <location>
        <begin position="409"/>
        <end position="427"/>
    </location>
</feature>
<feature type="transmembrane region" description="Helical" evidence="19">
    <location>
        <begin position="887"/>
        <end position="907"/>
    </location>
</feature>
<evidence type="ECO:0000256" key="18">
    <source>
        <dbReference type="SAM" id="MobiDB-lite"/>
    </source>
</evidence>
<dbReference type="GO" id="GO:0008331">
    <property type="term" value="F:high voltage-gated calcium channel activity"/>
    <property type="evidence" value="ECO:0007669"/>
    <property type="project" value="TreeGrafter"/>
</dbReference>
<feature type="signal peptide" evidence="20">
    <location>
        <begin position="1"/>
        <end position="16"/>
    </location>
</feature>
<dbReference type="InterPro" id="IPR027359">
    <property type="entry name" value="Volt_channel_dom_sf"/>
</dbReference>
<dbReference type="GO" id="GO:0098703">
    <property type="term" value="P:calcium ion import across plasma membrane"/>
    <property type="evidence" value="ECO:0007669"/>
    <property type="project" value="TreeGrafter"/>
</dbReference>
<dbReference type="FunFam" id="1.10.287.70:FF:000007">
    <property type="entry name" value="Voltage-dependent L-type calcium channel subunit alpha"/>
    <property type="match status" value="1"/>
</dbReference>
<evidence type="ECO:0000313" key="22">
    <source>
        <dbReference type="EMBL" id="KOF72120.1"/>
    </source>
</evidence>
<feature type="transmembrane region" description="Helical" evidence="19">
    <location>
        <begin position="855"/>
        <end position="875"/>
    </location>
</feature>
<dbReference type="FunFam" id="1.20.120.350:FF:000001">
    <property type="entry name" value="Voltage-dependent L-type calcium channel subunit alpha"/>
    <property type="match status" value="1"/>
</dbReference>
<evidence type="ECO:0000256" key="17">
    <source>
        <dbReference type="SAM" id="Coils"/>
    </source>
</evidence>
<evidence type="ECO:0000256" key="7">
    <source>
        <dbReference type="ARBA" id="ARBA00022737"/>
    </source>
</evidence>
<evidence type="ECO:0000256" key="3">
    <source>
        <dbReference type="ARBA" id="ARBA00022568"/>
    </source>
</evidence>
<dbReference type="FunFam" id="1.10.287.70:FF:000059">
    <property type="entry name" value="Voltage-dependent N-type calcium channel subunit alpha"/>
    <property type="match status" value="1"/>
</dbReference>
<organism evidence="22">
    <name type="scientific">Octopus bimaculoides</name>
    <name type="common">California two-spotted octopus</name>
    <dbReference type="NCBI Taxonomy" id="37653"/>
    <lineage>
        <taxon>Eukaryota</taxon>
        <taxon>Metazoa</taxon>
        <taxon>Spiralia</taxon>
        <taxon>Lophotrochozoa</taxon>
        <taxon>Mollusca</taxon>
        <taxon>Cephalopoda</taxon>
        <taxon>Coleoidea</taxon>
        <taxon>Octopodiformes</taxon>
        <taxon>Octopoda</taxon>
        <taxon>Incirrata</taxon>
        <taxon>Octopodidae</taxon>
        <taxon>Octopus</taxon>
    </lineage>
</organism>
<evidence type="ECO:0000256" key="11">
    <source>
        <dbReference type="ARBA" id="ARBA00023065"/>
    </source>
</evidence>
<dbReference type="InterPro" id="IPR005821">
    <property type="entry name" value="Ion_trans_dom"/>
</dbReference>
<comment type="subcellular location">
    <subcellularLocation>
        <location evidence="1 16">Membrane</location>
        <topology evidence="1 16">Multi-pass membrane protein</topology>
    </subcellularLocation>
</comment>
<keyword evidence="9 16" id="KW-0851">Voltage-gated channel</keyword>
<feature type="compositionally biased region" description="Basic and acidic residues" evidence="18">
    <location>
        <begin position="728"/>
        <end position="746"/>
    </location>
</feature>
<feature type="chain" id="PRO_5005582764" description="Voltage-dependent calcium channel alpha-1 subunit IQ domain-containing protein" evidence="20">
    <location>
        <begin position="17"/>
        <end position="1861"/>
    </location>
</feature>
<dbReference type="PANTHER" id="PTHR45628:SF7">
    <property type="entry name" value="VOLTAGE-DEPENDENT CALCIUM CHANNEL TYPE A SUBUNIT ALPHA-1"/>
    <property type="match status" value="1"/>
</dbReference>
<feature type="binding site" evidence="15">
    <location>
        <position position="226"/>
    </location>
    <ligand>
        <name>Ca(2+)</name>
        <dbReference type="ChEBI" id="CHEBI:29108"/>
    </ligand>
</feature>
<keyword evidence="11" id="KW-0406">Ion transport</keyword>
<feature type="binding site" evidence="15">
    <location>
        <position position="589"/>
    </location>
    <ligand>
        <name>Ca(2+)</name>
        <dbReference type="ChEBI" id="CHEBI:29108"/>
    </ligand>
</feature>
<feature type="coiled-coil region" evidence="17">
    <location>
        <begin position="645"/>
        <end position="676"/>
    </location>
</feature>
<dbReference type="FunFam" id="1.20.120.350:FF:000015">
    <property type="entry name" value="Voltage-dependent N-type calcium channel subunit alpha"/>
    <property type="match status" value="1"/>
</dbReference>
<evidence type="ECO:0000256" key="19">
    <source>
        <dbReference type="SAM" id="Phobius"/>
    </source>
</evidence>
<feature type="region of interest" description="Disordered" evidence="18">
    <location>
        <begin position="1505"/>
        <end position="1538"/>
    </location>
</feature>
<keyword evidence="7" id="KW-0677">Repeat</keyword>
<feature type="transmembrane region" description="Helical" evidence="19">
    <location>
        <begin position="245"/>
        <end position="267"/>
    </location>
</feature>
<dbReference type="InterPro" id="IPR002077">
    <property type="entry name" value="VDCCAlpha1"/>
</dbReference>
<keyword evidence="13" id="KW-0325">Glycoprotein</keyword>
<keyword evidence="20" id="KW-0732">Signal</keyword>
<feature type="transmembrane region" description="Helical" evidence="19">
    <location>
        <begin position="615"/>
        <end position="636"/>
    </location>
</feature>
<dbReference type="SMART" id="SM01062">
    <property type="entry name" value="Ca_chan_IQ"/>
    <property type="match status" value="1"/>
</dbReference>
<feature type="compositionally biased region" description="Polar residues" evidence="18">
    <location>
        <begin position="1622"/>
        <end position="1640"/>
    </location>
</feature>
<feature type="transmembrane region" description="Helical" evidence="19">
    <location>
        <begin position="1136"/>
        <end position="1157"/>
    </location>
</feature>
<evidence type="ECO:0000256" key="5">
    <source>
        <dbReference type="ARBA" id="ARBA00022692"/>
    </source>
</evidence>
<dbReference type="Gene3D" id="1.20.120.350">
    <property type="entry name" value="Voltage-gated potassium channels. Chain C"/>
    <property type="match status" value="3"/>
</dbReference>
<keyword evidence="12 19" id="KW-0472">Membrane</keyword>
<dbReference type="PANTHER" id="PTHR45628">
    <property type="entry name" value="VOLTAGE-DEPENDENT CALCIUM CHANNEL TYPE A SUBUNIT ALPHA-1"/>
    <property type="match status" value="1"/>
</dbReference>
<evidence type="ECO:0000256" key="12">
    <source>
        <dbReference type="ARBA" id="ARBA00023136"/>
    </source>
</evidence>
<feature type="compositionally biased region" description="Basic and acidic residues" evidence="18">
    <location>
        <begin position="1338"/>
        <end position="1358"/>
    </location>
</feature>
<evidence type="ECO:0000256" key="14">
    <source>
        <dbReference type="ARBA" id="ARBA00023303"/>
    </source>
</evidence>
<comment type="similarity">
    <text evidence="16">Belongs to the calcium channel alpha-1 subunit (TC 1.A.1.11) family.</text>
</comment>
<evidence type="ECO:0000256" key="16">
    <source>
        <dbReference type="RuleBase" id="RU003808"/>
    </source>
</evidence>
<reference evidence="22" key="1">
    <citation type="submission" date="2015-07" db="EMBL/GenBank/DDBJ databases">
        <title>MeaNS - Measles Nucleotide Surveillance Program.</title>
        <authorList>
            <person name="Tran T."/>
            <person name="Druce J."/>
        </authorList>
    </citation>
    <scope>NUCLEOTIDE SEQUENCE</scope>
    <source>
        <strain evidence="22">UCB-OBI-ISO-001</strain>
        <tissue evidence="22">Gonad</tissue>
    </source>
</reference>
<keyword evidence="5 19" id="KW-0812">Transmembrane</keyword>
<evidence type="ECO:0000256" key="13">
    <source>
        <dbReference type="ARBA" id="ARBA00023180"/>
    </source>
</evidence>
<evidence type="ECO:0000259" key="21">
    <source>
        <dbReference type="SMART" id="SM01062"/>
    </source>
</evidence>
<evidence type="ECO:0000256" key="10">
    <source>
        <dbReference type="ARBA" id="ARBA00022989"/>
    </source>
</evidence>
<evidence type="ECO:0000256" key="6">
    <source>
        <dbReference type="ARBA" id="ARBA00022723"/>
    </source>
</evidence>